<feature type="domain" description="FAD-binding" evidence="1">
    <location>
        <begin position="4"/>
        <end position="329"/>
    </location>
</feature>
<dbReference type="SUPFAM" id="SSF51905">
    <property type="entry name" value="FAD/NAD(P)-binding domain"/>
    <property type="match status" value="1"/>
</dbReference>
<dbReference type="GO" id="GO:0071949">
    <property type="term" value="F:FAD binding"/>
    <property type="evidence" value="ECO:0007669"/>
    <property type="project" value="InterPro"/>
</dbReference>
<dbReference type="PANTHER" id="PTHR46865">
    <property type="entry name" value="OXIDOREDUCTASE-RELATED"/>
    <property type="match status" value="1"/>
</dbReference>
<dbReference type="InterPro" id="IPR051704">
    <property type="entry name" value="FAD_aromatic-hydroxylase"/>
</dbReference>
<dbReference type="EMBL" id="CP048882">
    <property type="protein sequence ID" value="QPP08890.1"/>
    <property type="molecule type" value="Genomic_DNA"/>
</dbReference>
<dbReference type="InterPro" id="IPR036188">
    <property type="entry name" value="FAD/NAD-bd_sf"/>
</dbReference>
<gene>
    <name evidence="2" type="ORF">G4Z16_23545</name>
</gene>
<keyword evidence="3" id="KW-1185">Reference proteome</keyword>
<dbReference type="Pfam" id="PF01494">
    <property type="entry name" value="FAD_binding_3"/>
    <property type="match status" value="1"/>
</dbReference>
<evidence type="ECO:0000313" key="2">
    <source>
        <dbReference type="EMBL" id="QPP08890.1"/>
    </source>
</evidence>
<dbReference type="RefSeq" id="WP_197352668.1">
    <property type="nucleotide sequence ID" value="NZ_CP048882.1"/>
</dbReference>
<proteinExistence type="predicted"/>
<dbReference type="PANTHER" id="PTHR46865:SF2">
    <property type="entry name" value="MONOOXYGENASE"/>
    <property type="match status" value="1"/>
</dbReference>
<name>A0A7T1WVE3_9ACTN</name>
<dbReference type="AlphaFoldDB" id="A0A7T1WVE3"/>
<dbReference type="Gene3D" id="3.50.50.60">
    <property type="entry name" value="FAD/NAD(P)-binding domain"/>
    <property type="match status" value="1"/>
</dbReference>
<dbReference type="Gene3D" id="3.30.9.10">
    <property type="entry name" value="D-Amino Acid Oxidase, subunit A, domain 2"/>
    <property type="match status" value="1"/>
</dbReference>
<accession>A0A7T1WVE3</accession>
<dbReference type="PRINTS" id="PR00420">
    <property type="entry name" value="RNGMNOXGNASE"/>
</dbReference>
<evidence type="ECO:0000259" key="1">
    <source>
        <dbReference type="Pfam" id="PF01494"/>
    </source>
</evidence>
<organism evidence="2 3">
    <name type="scientific">Streptomyces bathyalis</name>
    <dbReference type="NCBI Taxonomy" id="2710756"/>
    <lineage>
        <taxon>Bacteria</taxon>
        <taxon>Bacillati</taxon>
        <taxon>Actinomycetota</taxon>
        <taxon>Actinomycetes</taxon>
        <taxon>Kitasatosporales</taxon>
        <taxon>Streptomycetaceae</taxon>
        <taxon>Streptomyces</taxon>
    </lineage>
</organism>
<dbReference type="KEGG" id="sbat:G4Z16_23545"/>
<dbReference type="Proteomes" id="UP000595046">
    <property type="component" value="Chromosome"/>
</dbReference>
<dbReference type="InterPro" id="IPR002938">
    <property type="entry name" value="FAD-bd"/>
</dbReference>
<protein>
    <submittedName>
        <fullName evidence="2">FAD-dependent oxidoreductase</fullName>
    </submittedName>
</protein>
<evidence type="ECO:0000313" key="3">
    <source>
        <dbReference type="Proteomes" id="UP000595046"/>
    </source>
</evidence>
<sequence>MNRTVLVSGASIAGPALAYWLRQYGFEPTVVELAPALRGGGQAVDFRGETHFTVLERMGVLPELRRVRTEGSPIRFVDEAGRTLLHLPSDFAGGDLEVLRGDLAKVLYEHSLPGTEYVFGDTITALTETASGVRAEFRHAAPREFGLVIGADGLHSQVRRLVFGPEENHVRHLGYYVAVWELADTLGVTHGSIAHNAPGRMASVGADHRHRGRAGAMFMFASPRLDLDRRDTGQHKRLVDEAFSGMGWEVPRLLRSLDEAPELYFDSISRADVRSWSKGRVGLVGDAACGATVGGMGTGCAMVAAYVLAGELARAEGDHRAAFARYESRLRAYATGCQRGGGRVGKFLAPRTRAGARFRNGLLSRRLCMDAMIRVGKKVSGIGDLPDYAVPTEGAVG</sequence>
<reference evidence="3" key="1">
    <citation type="submission" date="2020-02" db="EMBL/GenBank/DDBJ databases">
        <title>Streptomyces sp. ASO4wet.</title>
        <authorList>
            <person name="Risdian C."/>
            <person name="Landwehr W."/>
            <person name="Schupp P."/>
            <person name="Wink J."/>
        </authorList>
    </citation>
    <scope>NUCLEOTIDE SEQUENCE [LARGE SCALE GENOMIC DNA]</scope>
    <source>
        <strain evidence="3">ASO4wet</strain>
    </source>
</reference>